<feature type="region of interest" description="Disordered" evidence="1">
    <location>
        <begin position="779"/>
        <end position="805"/>
    </location>
</feature>
<dbReference type="Proteomes" id="UP000277671">
    <property type="component" value="Unassembled WGS sequence"/>
</dbReference>
<evidence type="ECO:0000259" key="2">
    <source>
        <dbReference type="Pfam" id="PF00535"/>
    </source>
</evidence>
<dbReference type="GO" id="GO:0016758">
    <property type="term" value="F:hexosyltransferase activity"/>
    <property type="evidence" value="ECO:0007669"/>
    <property type="project" value="UniProtKB-ARBA"/>
</dbReference>
<proteinExistence type="predicted"/>
<dbReference type="SUPFAM" id="SSF53448">
    <property type="entry name" value="Nucleotide-diphospho-sugar transferases"/>
    <property type="match status" value="1"/>
</dbReference>
<gene>
    <name evidence="3" type="ORF">BDK92_4233</name>
</gene>
<dbReference type="InterPro" id="IPR029044">
    <property type="entry name" value="Nucleotide-diphossugar_trans"/>
</dbReference>
<keyword evidence="3" id="KW-0808">Transferase</keyword>
<dbReference type="InterPro" id="IPR001173">
    <property type="entry name" value="Glyco_trans_2-like"/>
</dbReference>
<evidence type="ECO:0000256" key="1">
    <source>
        <dbReference type="SAM" id="MobiDB-lite"/>
    </source>
</evidence>
<evidence type="ECO:0000313" key="4">
    <source>
        <dbReference type="Proteomes" id="UP000277671"/>
    </source>
</evidence>
<feature type="domain" description="Glycosyltransferase 2-like" evidence="2">
    <location>
        <begin position="6"/>
        <end position="168"/>
    </location>
</feature>
<keyword evidence="4" id="KW-1185">Reference proteome</keyword>
<reference evidence="3 4" key="1">
    <citation type="submission" date="2018-10" db="EMBL/GenBank/DDBJ databases">
        <title>Sequencing the genomes of 1000 actinobacteria strains.</title>
        <authorList>
            <person name="Klenk H.-P."/>
        </authorList>
    </citation>
    <scope>NUCLEOTIDE SEQUENCE [LARGE SCALE GENOMIC DNA]</scope>
    <source>
        <strain evidence="3 4">DSM 45175</strain>
    </source>
</reference>
<feature type="region of interest" description="Disordered" evidence="1">
    <location>
        <begin position="560"/>
        <end position="586"/>
    </location>
</feature>
<accession>A0A495JNC6</accession>
<protein>
    <submittedName>
        <fullName evidence="3">Glycosyl transferase family 2</fullName>
    </submittedName>
</protein>
<sequence>MGALLTVVVPIYNVSSYLVDCLDSIAGQTYPDLDVVLVDDGSTDDSGEIAERYVAANNRFRLIRQENRGLGAARNTGIDAAAGEYLTFVDSDDLLPPYALELLVGVLEQTGSDFASGNVALLTSRGLRQSPLHRGTHRFTVLRTNLRSRRNLVYDRLACNKVFRRSFWDKHGLRFPEGVRYEDIPLTVPAYALADAVDVVDLPVYYWRQREPGAELSITQRQHEVRNLVDRFAAVDSASRSLAALDGKLKDWYDETTLVNDLRIFLDLLPDVDQRYREAFIDLAADFLSRVDERVLDRLVARLRVAWRLARVRALPELVAVVAASRLGATPPVVRRGGGRYVQLPLLDAGHPAAPREAFQAESGIRTEVHELRWVDGRLHLRGLAYDAARGAAQPWAAARVFWLREITGKRRVLRLPSRPRRVAQAPSSVPYGWSGFSAALDPRRLRSRDGWRDGEWVFNIALVNSGGPHRRTLGLGDFRPALPARWVDDGVRIVPFPDRSGLRLRVERPRAWVTGTWIEGGTLLVAGRALTSPVGATIQLARSAGVLWRAYPVEVSTPATASEVAPGGRSAEDPGPGDPSLGAAITPEDGSAVGVAWTARVPVADLVAGAGLAGWSVLVGEVGASWRVALTEADGKTWELPVRVGYTTSRQVVGEVEVVAQPADDEVLSLRVLPPGPVASAVELADGMLSLRGELPSGLPGRGDLRIVLRRPVGADPFEVLPPDIELPGEVSAGWRVRIPLSGATAVPDGDWLLLYRWGPDQEPFDLPFDIAARRSLPRDASSGGRRLELLPERDRETLRLSTP</sequence>
<evidence type="ECO:0000313" key="3">
    <source>
        <dbReference type="EMBL" id="RKR89874.1"/>
    </source>
</evidence>
<comment type="caution">
    <text evidence="3">The sequence shown here is derived from an EMBL/GenBank/DDBJ whole genome shotgun (WGS) entry which is preliminary data.</text>
</comment>
<name>A0A495JNC6_9ACTN</name>
<dbReference type="PANTHER" id="PTHR22916:SF3">
    <property type="entry name" value="UDP-GLCNAC:BETAGAL BETA-1,3-N-ACETYLGLUCOSAMINYLTRANSFERASE-LIKE PROTEIN 1"/>
    <property type="match status" value="1"/>
</dbReference>
<dbReference type="PANTHER" id="PTHR22916">
    <property type="entry name" value="GLYCOSYLTRANSFERASE"/>
    <property type="match status" value="1"/>
</dbReference>
<dbReference type="AlphaFoldDB" id="A0A495JNC6"/>
<dbReference type="Pfam" id="PF00535">
    <property type="entry name" value="Glycos_transf_2"/>
    <property type="match status" value="1"/>
</dbReference>
<dbReference type="Gene3D" id="3.90.550.10">
    <property type="entry name" value="Spore Coat Polysaccharide Biosynthesis Protein SpsA, Chain A"/>
    <property type="match status" value="1"/>
</dbReference>
<feature type="compositionally biased region" description="Basic and acidic residues" evidence="1">
    <location>
        <begin position="787"/>
        <end position="805"/>
    </location>
</feature>
<dbReference type="EMBL" id="RBKT01000001">
    <property type="protein sequence ID" value="RKR89874.1"/>
    <property type="molecule type" value="Genomic_DNA"/>
</dbReference>
<organism evidence="3 4">
    <name type="scientific">Micromonospora pisi</name>
    <dbReference type="NCBI Taxonomy" id="589240"/>
    <lineage>
        <taxon>Bacteria</taxon>
        <taxon>Bacillati</taxon>
        <taxon>Actinomycetota</taxon>
        <taxon>Actinomycetes</taxon>
        <taxon>Micromonosporales</taxon>
        <taxon>Micromonosporaceae</taxon>
        <taxon>Micromonospora</taxon>
    </lineage>
</organism>
<dbReference type="CDD" id="cd00761">
    <property type="entry name" value="Glyco_tranf_GTA_type"/>
    <property type="match status" value="1"/>
</dbReference>